<dbReference type="KEGG" id="csq:CSCA_1679"/>
<protein>
    <submittedName>
        <fullName evidence="1">Uncharacterized protein</fullName>
    </submittedName>
</protein>
<proteinExistence type="predicted"/>
<sequence length="172" mass="20084">MRKNYKIKKTISVKHFISEFGENFSEHMKERLLDLEVRCVLTRKEEENILDLKHVEHTKYDCPSDNTSKEYVYGEFLAIDGALYFSEKCIEGDDVMQSPITNVIYNSLSSTDMIFDENNNAKKIDNDNIDYVIDTILTVCPDVSQRYLDILEEMTSHSENKLSNTIYTKAYH</sequence>
<dbReference type="EMBL" id="CP009933">
    <property type="protein sequence ID" value="AKA68804.1"/>
    <property type="molecule type" value="Genomic_DNA"/>
</dbReference>
<reference evidence="1 2" key="1">
    <citation type="journal article" date="2015" name="J. Biotechnol.">
        <title>Complete genome sequence of a malodorant-producing acetogen, Clostridium scatologenes ATCC 25775(T).</title>
        <authorList>
            <person name="Zhu Z."/>
            <person name="Guo T."/>
            <person name="Zheng H."/>
            <person name="Song T."/>
            <person name="Ouyang P."/>
            <person name="Xie J."/>
        </authorList>
    </citation>
    <scope>NUCLEOTIDE SEQUENCE [LARGE SCALE GENOMIC DNA]</scope>
    <source>
        <strain evidence="1 2">ATCC 25775</strain>
    </source>
</reference>
<dbReference type="AlphaFoldDB" id="A0A0E3JN34"/>
<accession>A0A0E3JN34</accession>
<dbReference type="HOGENOM" id="CLU_1616097_0_0_9"/>
<dbReference type="RefSeq" id="WP_029162001.1">
    <property type="nucleotide sequence ID" value="NZ_CP009933.1"/>
</dbReference>
<organism evidence="1 2">
    <name type="scientific">Clostridium scatologenes</name>
    <dbReference type="NCBI Taxonomy" id="1548"/>
    <lineage>
        <taxon>Bacteria</taxon>
        <taxon>Bacillati</taxon>
        <taxon>Bacillota</taxon>
        <taxon>Clostridia</taxon>
        <taxon>Eubacteriales</taxon>
        <taxon>Clostridiaceae</taxon>
        <taxon>Clostridium</taxon>
    </lineage>
</organism>
<keyword evidence="2" id="KW-1185">Reference proteome</keyword>
<gene>
    <name evidence="1" type="ORF">CSCA_1679</name>
</gene>
<dbReference type="Proteomes" id="UP000033115">
    <property type="component" value="Chromosome"/>
</dbReference>
<evidence type="ECO:0000313" key="1">
    <source>
        <dbReference type="EMBL" id="AKA68804.1"/>
    </source>
</evidence>
<name>A0A0E3JN34_CLOSL</name>
<evidence type="ECO:0000313" key="2">
    <source>
        <dbReference type="Proteomes" id="UP000033115"/>
    </source>
</evidence>